<dbReference type="InterPro" id="IPR000515">
    <property type="entry name" value="MetI-like"/>
</dbReference>
<proteinExistence type="inferred from homology"/>
<dbReference type="CDD" id="cd06261">
    <property type="entry name" value="TM_PBP2"/>
    <property type="match status" value="1"/>
</dbReference>
<dbReference type="GO" id="GO:0005886">
    <property type="term" value="C:plasma membrane"/>
    <property type="evidence" value="ECO:0007669"/>
    <property type="project" value="UniProtKB-SubCell"/>
</dbReference>
<evidence type="ECO:0000256" key="8">
    <source>
        <dbReference type="SAM" id="MobiDB-lite"/>
    </source>
</evidence>
<feature type="transmembrane region" description="Helical" evidence="7">
    <location>
        <begin position="40"/>
        <end position="64"/>
    </location>
</feature>
<dbReference type="EMBL" id="VDLY02000007">
    <property type="protein sequence ID" value="KAB8165779.1"/>
    <property type="molecule type" value="Genomic_DNA"/>
</dbReference>
<protein>
    <submittedName>
        <fullName evidence="10">ABC transporter permease subunit</fullName>
    </submittedName>
</protein>
<keyword evidence="3" id="KW-1003">Cell membrane</keyword>
<evidence type="ECO:0000256" key="5">
    <source>
        <dbReference type="ARBA" id="ARBA00022989"/>
    </source>
</evidence>
<evidence type="ECO:0000256" key="7">
    <source>
        <dbReference type="RuleBase" id="RU363032"/>
    </source>
</evidence>
<feature type="domain" description="ABC transmembrane type-1" evidence="9">
    <location>
        <begin position="97"/>
        <end position="308"/>
    </location>
</feature>
<evidence type="ECO:0000256" key="6">
    <source>
        <dbReference type="ARBA" id="ARBA00023136"/>
    </source>
</evidence>
<dbReference type="InterPro" id="IPR035906">
    <property type="entry name" value="MetI-like_sf"/>
</dbReference>
<feature type="transmembrane region" description="Helical" evidence="7">
    <location>
        <begin position="287"/>
        <end position="309"/>
    </location>
</feature>
<dbReference type="PANTHER" id="PTHR30193:SF1">
    <property type="entry name" value="ABC TRANSPORTER PERMEASE PROTEIN YESP-RELATED"/>
    <property type="match status" value="1"/>
</dbReference>
<accession>A0A5N6AD66</accession>
<dbReference type="AlphaFoldDB" id="A0A5N6AD66"/>
<feature type="transmembrane region" description="Helical" evidence="7">
    <location>
        <begin position="230"/>
        <end position="255"/>
    </location>
</feature>
<feature type="compositionally biased region" description="Basic residues" evidence="8">
    <location>
        <begin position="8"/>
        <end position="20"/>
    </location>
</feature>
<feature type="transmembrane region" description="Helical" evidence="7">
    <location>
        <begin position="134"/>
        <end position="154"/>
    </location>
</feature>
<dbReference type="InterPro" id="IPR051393">
    <property type="entry name" value="ABC_transporter_permease"/>
</dbReference>
<keyword evidence="6 7" id="KW-0472">Membrane</keyword>
<evidence type="ECO:0000256" key="2">
    <source>
        <dbReference type="ARBA" id="ARBA00022448"/>
    </source>
</evidence>
<dbReference type="OrthoDB" id="9805974at2"/>
<feature type="region of interest" description="Disordered" evidence="8">
    <location>
        <begin position="1"/>
        <end position="30"/>
    </location>
</feature>
<dbReference type="RefSeq" id="WP_139667806.1">
    <property type="nucleotide sequence ID" value="NZ_VDLY02000007.1"/>
</dbReference>
<dbReference type="PANTHER" id="PTHR30193">
    <property type="entry name" value="ABC TRANSPORTER PERMEASE PROTEIN"/>
    <property type="match status" value="1"/>
</dbReference>
<evidence type="ECO:0000256" key="4">
    <source>
        <dbReference type="ARBA" id="ARBA00022692"/>
    </source>
</evidence>
<gene>
    <name evidence="10" type="ORF">FH607_012675</name>
</gene>
<keyword evidence="11" id="KW-1185">Reference proteome</keyword>
<evidence type="ECO:0000259" key="9">
    <source>
        <dbReference type="PROSITE" id="PS50928"/>
    </source>
</evidence>
<feature type="transmembrane region" description="Helical" evidence="7">
    <location>
        <begin position="187"/>
        <end position="209"/>
    </location>
</feature>
<comment type="similarity">
    <text evidence="7">Belongs to the binding-protein-dependent transport system permease family.</text>
</comment>
<name>A0A5N6AD66_9ACTN</name>
<feature type="transmembrane region" description="Helical" evidence="7">
    <location>
        <begin position="101"/>
        <end position="122"/>
    </location>
</feature>
<evidence type="ECO:0000256" key="1">
    <source>
        <dbReference type="ARBA" id="ARBA00004651"/>
    </source>
</evidence>
<keyword evidence="2 7" id="KW-0813">Transport</keyword>
<dbReference type="PROSITE" id="PS50928">
    <property type="entry name" value="ABC_TM1"/>
    <property type="match status" value="1"/>
</dbReference>
<evidence type="ECO:0000313" key="11">
    <source>
        <dbReference type="Proteomes" id="UP000314251"/>
    </source>
</evidence>
<comment type="caution">
    <text evidence="10">The sequence shown here is derived from an EMBL/GenBank/DDBJ whole genome shotgun (WGS) entry which is preliminary data.</text>
</comment>
<dbReference type="Pfam" id="PF00528">
    <property type="entry name" value="BPD_transp_1"/>
    <property type="match status" value="1"/>
</dbReference>
<reference evidence="10" key="1">
    <citation type="submission" date="2019-10" db="EMBL/GenBank/DDBJ databases">
        <title>Nonomuraea sp. nov., isolated from Phyllanthus amarus.</title>
        <authorList>
            <person name="Klykleung N."/>
            <person name="Tanasupawat S."/>
        </authorList>
    </citation>
    <scope>NUCLEOTIDE SEQUENCE [LARGE SCALE GENOMIC DNA]</scope>
    <source>
        <strain evidence="10">3MP-10</strain>
    </source>
</reference>
<dbReference type="Proteomes" id="UP000314251">
    <property type="component" value="Unassembled WGS sequence"/>
</dbReference>
<dbReference type="GO" id="GO:0055085">
    <property type="term" value="P:transmembrane transport"/>
    <property type="evidence" value="ECO:0007669"/>
    <property type="project" value="InterPro"/>
</dbReference>
<dbReference type="Gene3D" id="1.10.3720.10">
    <property type="entry name" value="MetI-like"/>
    <property type="match status" value="1"/>
</dbReference>
<dbReference type="SUPFAM" id="SSF161098">
    <property type="entry name" value="MetI-like"/>
    <property type="match status" value="1"/>
</dbReference>
<keyword evidence="4 7" id="KW-0812">Transmembrane</keyword>
<organism evidence="10 11">
    <name type="scientific">Streptomyces mimosae</name>
    <dbReference type="NCBI Taxonomy" id="2586635"/>
    <lineage>
        <taxon>Bacteria</taxon>
        <taxon>Bacillati</taxon>
        <taxon>Actinomycetota</taxon>
        <taxon>Actinomycetes</taxon>
        <taxon>Kitasatosporales</taxon>
        <taxon>Streptomycetaceae</taxon>
        <taxon>Streptomyces</taxon>
    </lineage>
</organism>
<evidence type="ECO:0000313" key="10">
    <source>
        <dbReference type="EMBL" id="KAB8165779.1"/>
    </source>
</evidence>
<comment type="subcellular location">
    <subcellularLocation>
        <location evidence="1 7">Cell membrane</location>
        <topology evidence="1 7">Multi-pass membrane protein</topology>
    </subcellularLocation>
</comment>
<sequence>MSTVSTPRPHRPHRPRRAGRPGRPGRPTGGLARMEQRWGVLLALPVVLGFLVFTIGPMLASFVISLTDWTIGGEVNWVGLDNYRQMFGDDALFGTSLRVTLSYTLMAVPLTLAVGFGVAMLLNRDVRGRGLFRVLYYLPVLVPSVASAVLWTWVYNPEFGLLNQLLRGAGLPTSQWIYDADTALPSLAIMAAWGFGNAAVIFLAGLQGVPRHLYEAIEMDGGGPWAQFRYVTLPMMTPTIFYNLVMGLIATFQVFNEAYVMTQGGPDNATLFYNFYLYRTAFTEGRLGYASALAWVLFVVMVAVTALVFRSARRWVYYETGDGR</sequence>
<evidence type="ECO:0000256" key="3">
    <source>
        <dbReference type="ARBA" id="ARBA00022475"/>
    </source>
</evidence>
<keyword evidence="5 7" id="KW-1133">Transmembrane helix</keyword>